<evidence type="ECO:0000256" key="2">
    <source>
        <dbReference type="PROSITE-ProRule" id="PRU00335"/>
    </source>
</evidence>
<protein>
    <submittedName>
        <fullName evidence="4">Transcriptional regulator, TetR family protein</fullName>
    </submittedName>
</protein>
<dbReference type="Gene3D" id="1.10.357.10">
    <property type="entry name" value="Tetracycline Repressor, domain 2"/>
    <property type="match status" value="1"/>
</dbReference>
<dbReference type="InterPro" id="IPR001647">
    <property type="entry name" value="HTH_TetR"/>
</dbReference>
<organism evidence="4 5">
    <name type="scientific">Streptomyces xiamenensis</name>
    <dbReference type="NCBI Taxonomy" id="408015"/>
    <lineage>
        <taxon>Bacteria</taxon>
        <taxon>Bacillati</taxon>
        <taxon>Actinomycetota</taxon>
        <taxon>Actinomycetes</taxon>
        <taxon>Kitasatosporales</taxon>
        <taxon>Streptomycetaceae</taxon>
        <taxon>Streptomyces</taxon>
    </lineage>
</organism>
<dbReference type="PROSITE" id="PS50977">
    <property type="entry name" value="HTH_TETR_2"/>
    <property type="match status" value="1"/>
</dbReference>
<gene>
    <name evidence="4" type="ORF">SXIM_37190</name>
</gene>
<dbReference type="Pfam" id="PF00440">
    <property type="entry name" value="TetR_N"/>
    <property type="match status" value="1"/>
</dbReference>
<keyword evidence="1 2" id="KW-0238">DNA-binding</keyword>
<feature type="domain" description="HTH tetR-type" evidence="3">
    <location>
        <begin position="3"/>
        <end position="63"/>
    </location>
</feature>
<dbReference type="KEGG" id="sxi:SXIM_37190"/>
<dbReference type="PANTHER" id="PTHR30055">
    <property type="entry name" value="HTH-TYPE TRANSCRIPTIONAL REGULATOR RUTR"/>
    <property type="match status" value="1"/>
</dbReference>
<dbReference type="GO" id="GO:0000976">
    <property type="term" value="F:transcription cis-regulatory region binding"/>
    <property type="evidence" value="ECO:0007669"/>
    <property type="project" value="TreeGrafter"/>
</dbReference>
<evidence type="ECO:0000256" key="1">
    <source>
        <dbReference type="ARBA" id="ARBA00023125"/>
    </source>
</evidence>
<keyword evidence="5" id="KW-1185">Reference proteome</keyword>
<dbReference type="InterPro" id="IPR036271">
    <property type="entry name" value="Tet_transcr_reg_TetR-rel_C_sf"/>
</dbReference>
<dbReference type="GO" id="GO:0003700">
    <property type="term" value="F:DNA-binding transcription factor activity"/>
    <property type="evidence" value="ECO:0007669"/>
    <property type="project" value="TreeGrafter"/>
</dbReference>
<dbReference type="SUPFAM" id="SSF48498">
    <property type="entry name" value="Tetracyclin repressor-like, C-terminal domain"/>
    <property type="match status" value="1"/>
</dbReference>
<feature type="DNA-binding region" description="H-T-H motif" evidence="2">
    <location>
        <begin position="26"/>
        <end position="45"/>
    </location>
</feature>
<dbReference type="InterPro" id="IPR009057">
    <property type="entry name" value="Homeodomain-like_sf"/>
</dbReference>
<dbReference type="PANTHER" id="PTHR30055:SF148">
    <property type="entry name" value="TETR-FAMILY TRANSCRIPTIONAL REGULATOR"/>
    <property type="match status" value="1"/>
</dbReference>
<dbReference type="InterPro" id="IPR050109">
    <property type="entry name" value="HTH-type_TetR-like_transc_reg"/>
</dbReference>
<evidence type="ECO:0000313" key="4">
    <source>
        <dbReference type="EMBL" id="AKG45103.1"/>
    </source>
</evidence>
<dbReference type="InterPro" id="IPR041479">
    <property type="entry name" value="TetR_CgmR_C"/>
</dbReference>
<accession>A0A0F7FY90</accession>
<dbReference type="AlphaFoldDB" id="A0A0F7FY90"/>
<dbReference type="RefSeq" id="WP_046725758.1">
    <property type="nucleotide sequence ID" value="NZ_CP009922.3"/>
</dbReference>
<evidence type="ECO:0000259" key="3">
    <source>
        <dbReference type="PROSITE" id="PS50977"/>
    </source>
</evidence>
<evidence type="ECO:0000313" key="5">
    <source>
        <dbReference type="Proteomes" id="UP000034034"/>
    </source>
</evidence>
<proteinExistence type="predicted"/>
<dbReference type="HOGENOM" id="CLU_091687_3_0_11"/>
<dbReference type="SUPFAM" id="SSF46689">
    <property type="entry name" value="Homeodomain-like"/>
    <property type="match status" value="1"/>
</dbReference>
<dbReference type="Pfam" id="PF17937">
    <property type="entry name" value="TetR_C_28"/>
    <property type="match status" value="1"/>
</dbReference>
<reference evidence="4" key="1">
    <citation type="submission" date="2019-08" db="EMBL/GenBank/DDBJ databases">
        <title>Complete genome sequence of a mangrove-derived Streptomyces xiamenensis.</title>
        <authorList>
            <person name="Xu J."/>
        </authorList>
    </citation>
    <scope>NUCLEOTIDE SEQUENCE</scope>
    <source>
        <strain evidence="4">318</strain>
    </source>
</reference>
<dbReference type="EMBL" id="CP009922">
    <property type="protein sequence ID" value="AKG45103.1"/>
    <property type="molecule type" value="Genomic_DNA"/>
</dbReference>
<dbReference type="PATRIC" id="fig|408015.6.peg.3770"/>
<sequence length="181" mass="19789">MRPSSRHLILDAAIRVTERDGITGLTLDAAAREAGVTKAGLMYHFPSREELLIAIQKHLITQWEERLADTLGKPQAQATTRETTVAYTIEGAAHTASKADLTFMLESVAQPALSQLWDELMHRWAPLPEHVEDPADLDLLLARMASDGMWLYEATTGAALPAPLKAALLRRITELSDPAAG</sequence>
<dbReference type="PRINTS" id="PR00455">
    <property type="entry name" value="HTHTETR"/>
</dbReference>
<name>A0A0F7FY90_9ACTN</name>
<dbReference type="STRING" id="408015.SXIM_37190"/>
<dbReference type="Proteomes" id="UP000034034">
    <property type="component" value="Chromosome"/>
</dbReference>